<dbReference type="SUPFAM" id="SSF101386">
    <property type="entry name" value="all-alpha NTP pyrophosphatases"/>
    <property type="match status" value="2"/>
</dbReference>
<dbReference type="EC" id="3.6.1.9" evidence="2"/>
<evidence type="ECO:0000259" key="1">
    <source>
        <dbReference type="Pfam" id="PF03819"/>
    </source>
</evidence>
<accession>A0A4Z0YGP8</accession>
<dbReference type="InterPro" id="IPR004518">
    <property type="entry name" value="MazG-like_dom"/>
</dbReference>
<dbReference type="GO" id="GO:0006950">
    <property type="term" value="P:response to stress"/>
    <property type="evidence" value="ECO:0007669"/>
    <property type="project" value="UniProtKB-ARBA"/>
</dbReference>
<dbReference type="EC" id="3.6.1.1" evidence="2"/>
<dbReference type="GO" id="GO:0046081">
    <property type="term" value="P:dUTP catabolic process"/>
    <property type="evidence" value="ECO:0007669"/>
    <property type="project" value="TreeGrafter"/>
</dbReference>
<proteinExistence type="predicted"/>
<gene>
    <name evidence="2" type="primary">mazG</name>
    <name evidence="2" type="ORF">CAGA_05030</name>
</gene>
<comment type="caution">
    <text evidence="2">The sequence shown here is derived from an EMBL/GenBank/DDBJ whole genome shotgun (WGS) entry which is preliminary data.</text>
</comment>
<dbReference type="OrthoDB" id="9808939at2"/>
<dbReference type="InterPro" id="IPR011551">
    <property type="entry name" value="NTP_PyrPHydrolase_MazG"/>
</dbReference>
<dbReference type="CDD" id="cd11529">
    <property type="entry name" value="NTP-PPase_MazG_Cterm"/>
    <property type="match status" value="1"/>
</dbReference>
<dbReference type="FunFam" id="1.10.287.1080:FF:000001">
    <property type="entry name" value="Nucleoside triphosphate pyrophosphohydrolase"/>
    <property type="match status" value="1"/>
</dbReference>
<keyword evidence="2" id="KW-0378">Hydrolase</keyword>
<dbReference type="Pfam" id="PF03819">
    <property type="entry name" value="MazG"/>
    <property type="match status" value="2"/>
</dbReference>
<dbReference type="NCBIfam" id="TIGR00444">
    <property type="entry name" value="mazG"/>
    <property type="match status" value="1"/>
</dbReference>
<dbReference type="PANTHER" id="PTHR30522:SF0">
    <property type="entry name" value="NUCLEOSIDE TRIPHOSPHATE PYROPHOSPHOHYDROLASE"/>
    <property type="match status" value="1"/>
</dbReference>
<dbReference type="GO" id="GO:0006203">
    <property type="term" value="P:dGTP catabolic process"/>
    <property type="evidence" value="ECO:0007669"/>
    <property type="project" value="TreeGrafter"/>
</dbReference>
<feature type="domain" description="NTP pyrophosphohydrolase MazG-like" evidence="1">
    <location>
        <begin position="33"/>
        <end position="106"/>
    </location>
</feature>
<dbReference type="Gene3D" id="1.10.287.1080">
    <property type="entry name" value="MazG-like"/>
    <property type="match status" value="2"/>
</dbReference>
<sequence length="272" mass="31001">MNFQMKEQYNMDDLLKIMEILRSPEGCPWDREQTHQSIRNNFIEETYEAVEAIDNNDTDLLKEELGDVLLQIVFHAQLEKEKNSFGFSDVVDGIVKKLIVRHPHVFDNTVVSNSDEVLVNWDAIKKKTKNQSTQSEVLQSVSKALPALMRSAKVQHKAAKVGFDWPDVSGALDKVTEEVCELKEAIDSGSGEDRMEELGDLLFSVVNVSRFLKVEPEQALSNSCDKFIRRFQKMEQLAEERGAYMASMSLEQLDSLWNEAKIMDHSQLSAVE</sequence>
<dbReference type="AlphaFoldDB" id="A0A4Z0YGP8"/>
<dbReference type="RefSeq" id="WP_135657348.1">
    <property type="nucleotide sequence ID" value="NZ_SRMQ01000001.1"/>
</dbReference>
<protein>
    <submittedName>
        <fullName evidence="2">Nucleoside triphosphate pyrophosphohydrolase/pyrophosphatase MazG</fullName>
        <ecNumber evidence="2">3.6.1.1</ecNumber>
        <ecNumber evidence="2">3.6.1.9</ecNumber>
    </submittedName>
</protein>
<dbReference type="GO" id="GO:0047429">
    <property type="term" value="F:nucleoside triphosphate diphosphatase activity"/>
    <property type="evidence" value="ECO:0007669"/>
    <property type="project" value="UniProtKB-EC"/>
</dbReference>
<dbReference type="GO" id="GO:0046047">
    <property type="term" value="P:TTP catabolic process"/>
    <property type="evidence" value="ECO:0007669"/>
    <property type="project" value="TreeGrafter"/>
</dbReference>
<dbReference type="NCBIfam" id="NF007113">
    <property type="entry name" value="PRK09562.1"/>
    <property type="match status" value="1"/>
</dbReference>
<organism evidence="2 3">
    <name type="scientific">Caproiciproducens galactitolivorans</name>
    <dbReference type="NCBI Taxonomy" id="642589"/>
    <lineage>
        <taxon>Bacteria</taxon>
        <taxon>Bacillati</taxon>
        <taxon>Bacillota</taxon>
        <taxon>Clostridia</taxon>
        <taxon>Eubacteriales</taxon>
        <taxon>Acutalibacteraceae</taxon>
        <taxon>Caproiciproducens</taxon>
    </lineage>
</organism>
<evidence type="ECO:0000313" key="3">
    <source>
        <dbReference type="Proteomes" id="UP000297714"/>
    </source>
</evidence>
<dbReference type="InterPro" id="IPR048015">
    <property type="entry name" value="NTP-PPase_MazG-like_N"/>
</dbReference>
<feature type="domain" description="NTP pyrophosphohydrolase MazG-like" evidence="1">
    <location>
        <begin position="173"/>
        <end position="231"/>
    </location>
</feature>
<dbReference type="FunFam" id="1.10.287.1080:FF:000003">
    <property type="entry name" value="Nucleoside triphosphate pyrophosphohydrolase"/>
    <property type="match status" value="1"/>
</dbReference>
<dbReference type="PANTHER" id="PTHR30522">
    <property type="entry name" value="NUCLEOSIDE TRIPHOSPHATE PYROPHOSPHOHYDROLASE"/>
    <property type="match status" value="1"/>
</dbReference>
<dbReference type="EMBL" id="SRMQ01000001">
    <property type="protein sequence ID" value="TGJ78090.1"/>
    <property type="molecule type" value="Genomic_DNA"/>
</dbReference>
<evidence type="ECO:0000313" key="2">
    <source>
        <dbReference type="EMBL" id="TGJ78090.1"/>
    </source>
</evidence>
<dbReference type="GO" id="GO:0046061">
    <property type="term" value="P:dATP catabolic process"/>
    <property type="evidence" value="ECO:0007669"/>
    <property type="project" value="TreeGrafter"/>
</dbReference>
<reference evidence="2 3" key="1">
    <citation type="submission" date="2019-04" db="EMBL/GenBank/DDBJ databases">
        <authorList>
            <person name="Poehlein A."/>
            <person name="Bengelsdorf F.R."/>
            <person name="Duerre P."/>
            <person name="Daniel R."/>
        </authorList>
    </citation>
    <scope>NUCLEOTIDE SEQUENCE [LARGE SCALE GENOMIC DNA]</scope>
    <source>
        <strain evidence="2 3">BS-1</strain>
    </source>
</reference>
<dbReference type="GO" id="GO:0004427">
    <property type="term" value="F:inorganic diphosphate phosphatase activity"/>
    <property type="evidence" value="ECO:0007669"/>
    <property type="project" value="UniProtKB-EC"/>
</dbReference>
<dbReference type="InterPro" id="IPR048011">
    <property type="entry name" value="NTP-PPase_MazG-like_C"/>
</dbReference>
<keyword evidence="3" id="KW-1185">Reference proteome</keyword>
<name>A0A4Z0YGP8_9FIRM</name>
<dbReference type="Proteomes" id="UP000297714">
    <property type="component" value="Unassembled WGS sequence"/>
</dbReference>
<dbReference type="GO" id="GO:0046076">
    <property type="term" value="P:dTTP catabolic process"/>
    <property type="evidence" value="ECO:0007669"/>
    <property type="project" value="TreeGrafter"/>
</dbReference>
<dbReference type="GO" id="GO:0046052">
    <property type="term" value="P:UTP catabolic process"/>
    <property type="evidence" value="ECO:0007669"/>
    <property type="project" value="TreeGrafter"/>
</dbReference>
<dbReference type="CDD" id="cd11528">
    <property type="entry name" value="NTP-PPase_MazG_Nterm"/>
    <property type="match status" value="1"/>
</dbReference>